<dbReference type="Pfam" id="PF00246">
    <property type="entry name" value="Peptidase_M14"/>
    <property type="match status" value="1"/>
</dbReference>
<feature type="signal peptide" evidence="3">
    <location>
        <begin position="1"/>
        <end position="20"/>
    </location>
</feature>
<protein>
    <submittedName>
        <fullName evidence="5">Zinc carboxypeptidase</fullName>
    </submittedName>
</protein>
<feature type="domain" description="Peptidase M14" evidence="4">
    <location>
        <begin position="69"/>
        <end position="326"/>
    </location>
</feature>
<dbReference type="OrthoDB" id="9758209at2"/>
<dbReference type="GO" id="GO:0016810">
    <property type="term" value="F:hydrolase activity, acting on carbon-nitrogen (but not peptide) bonds"/>
    <property type="evidence" value="ECO:0007669"/>
    <property type="project" value="InterPro"/>
</dbReference>
<proteinExistence type="inferred from homology"/>
<dbReference type="GO" id="GO:0004181">
    <property type="term" value="F:metallocarboxypeptidase activity"/>
    <property type="evidence" value="ECO:0007669"/>
    <property type="project" value="InterPro"/>
</dbReference>
<name>A0A1N6TG79_9GAMM</name>
<evidence type="ECO:0000313" key="5">
    <source>
        <dbReference type="EMBL" id="SIQ52333.1"/>
    </source>
</evidence>
<feature type="active site" description="Proton donor/acceptor" evidence="1">
    <location>
        <position position="298"/>
    </location>
</feature>
<dbReference type="PROSITE" id="PS51257">
    <property type="entry name" value="PROKAR_LIPOPROTEIN"/>
    <property type="match status" value="1"/>
</dbReference>
<accession>A0A1N6TG79</accession>
<organism evidence="5 6">
    <name type="scientific">Solilutibacter tolerans</name>
    <dbReference type="NCBI Taxonomy" id="1604334"/>
    <lineage>
        <taxon>Bacteria</taxon>
        <taxon>Pseudomonadati</taxon>
        <taxon>Pseudomonadota</taxon>
        <taxon>Gammaproteobacteria</taxon>
        <taxon>Lysobacterales</taxon>
        <taxon>Lysobacteraceae</taxon>
        <taxon>Solilutibacter</taxon>
    </lineage>
</organism>
<evidence type="ECO:0000259" key="4">
    <source>
        <dbReference type="PROSITE" id="PS52035"/>
    </source>
</evidence>
<keyword evidence="6" id="KW-1185">Reference proteome</keyword>
<dbReference type="STRING" id="1604334.SAMN05421546_1366"/>
<dbReference type="GO" id="GO:0006508">
    <property type="term" value="P:proteolysis"/>
    <property type="evidence" value="ECO:0007669"/>
    <property type="project" value="InterPro"/>
</dbReference>
<dbReference type="AlphaFoldDB" id="A0A1N6TG79"/>
<dbReference type="SUPFAM" id="SSF53187">
    <property type="entry name" value="Zn-dependent exopeptidases"/>
    <property type="match status" value="1"/>
</dbReference>
<sequence length="464" mass="51223">MKLNSRIVSALLLASLLLSGCNSMPFESDSPTMSRPMQMKPTSPLPSAPAWADEIAGLYEGQLRVKGLDPRTFPPELWWEVATPLLTQERRFHVREIGQSAEGRPLRHVTWGNGPIPVLLWSQMHGDESTATMALADLFRLLGEHPDHPLVARLRQNTTLHFFPLVNPDGAARFQRTNAQGIDINRDARALASPEARALKSLHDELGPRFGFNLHDQRPGYRAGNSDRQVAISLLSPPFDENRAINDVRKRAMEVAVAIRAILEPQLAGHIARWDDTFSPRAFGDLTTQWGTSTVLIEAGGIDGDPQKQLLRRHYFMGMLAALDTIASGSHAGLDIGHYFALPQNGEVWPDLLIRGGTVVVNGLPSLRADVLIDFKHPLSEEGGKIKEVGDLSGMQARRSIDATNMFIQALPCPVRGEEHTTQTVSITPGKAACLQISRDPEGHDIVWTLVRDVNPRHRPPSEH</sequence>
<comment type="similarity">
    <text evidence="1">Belongs to the peptidase M14 family.</text>
</comment>
<dbReference type="GO" id="GO:0008270">
    <property type="term" value="F:zinc ion binding"/>
    <property type="evidence" value="ECO:0007669"/>
    <property type="project" value="InterPro"/>
</dbReference>
<keyword evidence="5" id="KW-0645">Protease</keyword>
<evidence type="ECO:0000256" key="2">
    <source>
        <dbReference type="SAM" id="MobiDB-lite"/>
    </source>
</evidence>
<dbReference type="InterPro" id="IPR000834">
    <property type="entry name" value="Peptidase_M14"/>
</dbReference>
<dbReference type="EMBL" id="FTLW01000003">
    <property type="protein sequence ID" value="SIQ52333.1"/>
    <property type="molecule type" value="Genomic_DNA"/>
</dbReference>
<feature type="region of interest" description="Disordered" evidence="2">
    <location>
        <begin position="28"/>
        <end position="47"/>
    </location>
</feature>
<feature type="chain" id="PRO_5009938442" evidence="3">
    <location>
        <begin position="21"/>
        <end position="464"/>
    </location>
</feature>
<dbReference type="InterPro" id="IPR011059">
    <property type="entry name" value="Metal-dep_hydrolase_composite"/>
</dbReference>
<gene>
    <name evidence="5" type="ORF">SAMN05421546_1366</name>
</gene>
<keyword evidence="3" id="KW-0732">Signal</keyword>
<evidence type="ECO:0000256" key="3">
    <source>
        <dbReference type="SAM" id="SignalP"/>
    </source>
</evidence>
<keyword evidence="5" id="KW-0378">Hydrolase</keyword>
<keyword evidence="5" id="KW-0121">Carboxypeptidase</keyword>
<dbReference type="Proteomes" id="UP000241788">
    <property type="component" value="Unassembled WGS sequence"/>
</dbReference>
<dbReference type="SUPFAM" id="SSF51338">
    <property type="entry name" value="Composite domain of metallo-dependent hydrolases"/>
    <property type="match status" value="1"/>
</dbReference>
<dbReference type="PROSITE" id="PS52035">
    <property type="entry name" value="PEPTIDASE_M14"/>
    <property type="match status" value="1"/>
</dbReference>
<evidence type="ECO:0000313" key="6">
    <source>
        <dbReference type="Proteomes" id="UP000241788"/>
    </source>
</evidence>
<dbReference type="Gene3D" id="2.30.40.10">
    <property type="entry name" value="Urease, subunit C, domain 1"/>
    <property type="match status" value="1"/>
</dbReference>
<dbReference type="Gene3D" id="3.40.630.10">
    <property type="entry name" value="Zn peptidases"/>
    <property type="match status" value="1"/>
</dbReference>
<evidence type="ECO:0000256" key="1">
    <source>
        <dbReference type="PROSITE-ProRule" id="PRU01379"/>
    </source>
</evidence>
<reference evidence="6" key="1">
    <citation type="submission" date="2017-01" db="EMBL/GenBank/DDBJ databases">
        <authorList>
            <person name="Varghese N."/>
            <person name="Submissions S."/>
        </authorList>
    </citation>
    <scope>NUCLEOTIDE SEQUENCE [LARGE SCALE GENOMIC DNA]</scope>
    <source>
        <strain evidence="6">UM1</strain>
    </source>
</reference>